<dbReference type="Proteomes" id="UP001447188">
    <property type="component" value="Unassembled WGS sequence"/>
</dbReference>
<evidence type="ECO:0000256" key="2">
    <source>
        <dbReference type="ARBA" id="ARBA00022723"/>
    </source>
</evidence>
<keyword evidence="6" id="KW-0496">Mitochondrion</keyword>
<comment type="subcellular location">
    <subcellularLocation>
        <location evidence="1">Mitochondrion</location>
    </subcellularLocation>
</comment>
<dbReference type="GO" id="GO:0005840">
    <property type="term" value="C:ribosome"/>
    <property type="evidence" value="ECO:0007669"/>
    <property type="project" value="UniProtKB-KW"/>
</dbReference>
<proteinExistence type="predicted"/>
<evidence type="ECO:0000256" key="5">
    <source>
        <dbReference type="ARBA" id="ARBA00023014"/>
    </source>
</evidence>
<feature type="region of interest" description="Disordered" evidence="8">
    <location>
        <begin position="603"/>
        <end position="622"/>
    </location>
</feature>
<keyword evidence="3" id="KW-0809">Transit peptide</keyword>
<feature type="region of interest" description="Disordered" evidence="8">
    <location>
        <begin position="711"/>
        <end position="774"/>
    </location>
</feature>
<keyword evidence="10" id="KW-1185">Reference proteome</keyword>
<evidence type="ECO:0000313" key="9">
    <source>
        <dbReference type="EMBL" id="KAL0631913.1"/>
    </source>
</evidence>
<protein>
    <submittedName>
        <fullName evidence="9">37S ribosomal protein S22</fullName>
    </submittedName>
</protein>
<name>A0ABR3G7X0_9PEZI</name>
<dbReference type="PANTHER" id="PTHR13184:SF5">
    <property type="entry name" value="METHYLTRANSFERASE-LIKE PROTEIN 17, MITOCHONDRIAL"/>
    <property type="match status" value="1"/>
</dbReference>
<dbReference type="InterPro" id="IPR052571">
    <property type="entry name" value="Mt_RNA_Methyltransferase"/>
</dbReference>
<organism evidence="9 10">
    <name type="scientific">Discina gigas</name>
    <dbReference type="NCBI Taxonomy" id="1032678"/>
    <lineage>
        <taxon>Eukaryota</taxon>
        <taxon>Fungi</taxon>
        <taxon>Dikarya</taxon>
        <taxon>Ascomycota</taxon>
        <taxon>Pezizomycotina</taxon>
        <taxon>Pezizomycetes</taxon>
        <taxon>Pezizales</taxon>
        <taxon>Discinaceae</taxon>
        <taxon>Discina</taxon>
    </lineage>
</organism>
<feature type="compositionally biased region" description="Acidic residues" evidence="8">
    <location>
        <begin position="179"/>
        <end position="195"/>
    </location>
</feature>
<evidence type="ECO:0000256" key="3">
    <source>
        <dbReference type="ARBA" id="ARBA00022946"/>
    </source>
</evidence>
<keyword evidence="9" id="KW-0689">Ribosomal protein</keyword>
<dbReference type="InterPro" id="IPR015324">
    <property type="entry name" value="Ribosomal_Rsm22-like"/>
</dbReference>
<reference evidence="9 10" key="1">
    <citation type="submission" date="2024-02" db="EMBL/GenBank/DDBJ databases">
        <title>Discinaceae phylogenomics.</title>
        <authorList>
            <person name="Dirks A.C."/>
            <person name="James T.Y."/>
        </authorList>
    </citation>
    <scope>NUCLEOTIDE SEQUENCE [LARGE SCALE GENOMIC DNA]</scope>
    <source>
        <strain evidence="9 10">ACD0624</strain>
    </source>
</reference>
<sequence length="774" mass="86542">MLATRQSLHSARLSLRRPLHLIPRLRLTRAFATAPRTAQRLRSQTDEEYVRTVREQWGNNLPEGLLSHAEFTVYQRYYGQPARMLKEGEAAEWEPELAPEPSETVTLQDKDGVGIEVYEEGAGEEGEGEEAEGEGQLEQRELEDIAVDVNSPREARAYEQLRRDVEGAFRRGGGRQLEEVEMEDGEEENDDDGEQLGEEDVYMRTHPLTSIGRFATFPYTVIVPPSVQLPTLESLSSVPNKHLDQAAHKILGGPGLPDLPVFRNKVGKNLRDVWLSAEDSRMSDISSEVFLATVVPGYYSQALGALTELRRRLGGDWVLGQGDESGVKNILDVGAGGAAVLAWKDIVEAEHARRRELAGETEADAGTDAADATAGLKATVICASDPLRHRVSKFLENTTFLPRLPDRNPDNVFHTPGQPPISFSPNLKQPRKLFDLIIATNNLHPLRENHLLKKRLRELWSHLSPTGGILLFLEKGTPLGFEAIARVRSAILKSYIASPDSPSRPIGGNTGLTPDDDPIPKEPGAIIAPCTSHGECPLFPHSHIQGIGRRDWCRFPQRYERPSYLQRIIGEARANHEDLQYSFVAVRRGVDYRADADVVDPRIDEFVNPPPPSEGSNPGVVKSPYSMRQLRRYAFEMPRMVMQPIKRRGHVILDVCTPAGAIERWTVPKSYGKVAFRDARKSRWGDLWALGAKTKVLRNIKIGGERRQKEGRAVRGVDGEGGEQVERVVGRPKHWSRGRSALGENVQRVKEKKRSVRWAAQREDMQEEGRGESY</sequence>
<keyword evidence="4" id="KW-0408">Iron</keyword>
<keyword evidence="5" id="KW-0411">Iron-sulfur</keyword>
<evidence type="ECO:0000256" key="4">
    <source>
        <dbReference type="ARBA" id="ARBA00023004"/>
    </source>
</evidence>
<evidence type="ECO:0000256" key="8">
    <source>
        <dbReference type="SAM" id="MobiDB-lite"/>
    </source>
</evidence>
<feature type="compositionally biased region" description="Basic and acidic residues" evidence="8">
    <location>
        <begin position="711"/>
        <end position="729"/>
    </location>
</feature>
<feature type="compositionally biased region" description="Basic and acidic residues" evidence="8">
    <location>
        <begin position="760"/>
        <end position="774"/>
    </location>
</feature>
<gene>
    <name evidence="9" type="primary">RSM22</name>
    <name evidence="9" type="ORF">Q9L58_009229</name>
</gene>
<evidence type="ECO:0000256" key="6">
    <source>
        <dbReference type="ARBA" id="ARBA00023128"/>
    </source>
</evidence>
<evidence type="ECO:0000256" key="7">
    <source>
        <dbReference type="ARBA" id="ARBA00045681"/>
    </source>
</evidence>
<dbReference type="PANTHER" id="PTHR13184">
    <property type="entry name" value="37S RIBOSOMAL PROTEIN S22"/>
    <property type="match status" value="1"/>
</dbReference>
<evidence type="ECO:0000256" key="1">
    <source>
        <dbReference type="ARBA" id="ARBA00004173"/>
    </source>
</evidence>
<dbReference type="Pfam" id="PF09243">
    <property type="entry name" value="Rsm22"/>
    <property type="match status" value="1"/>
</dbReference>
<accession>A0ABR3G7X0</accession>
<comment type="function">
    <text evidence="7">Mitochondrial ribosome (mitoribosome) assembly factor. Binds at the interface of the head and body domains of the mitochondrial small ribosomal subunit (mt-SSU), occluding the mRNA channel and preventing compaction of the head domain towards the body. Probable inactive methyltransferase: retains the characteristic folding and ability to bind S-adenosyl-L-methionine, but it probably lost its methyltransferase activity.</text>
</comment>
<keyword evidence="9" id="KW-0687">Ribonucleoprotein</keyword>
<evidence type="ECO:0000313" key="10">
    <source>
        <dbReference type="Proteomes" id="UP001447188"/>
    </source>
</evidence>
<keyword evidence="2" id="KW-0479">Metal-binding</keyword>
<dbReference type="EMBL" id="JBBBZM010000201">
    <property type="protein sequence ID" value="KAL0631913.1"/>
    <property type="molecule type" value="Genomic_DNA"/>
</dbReference>
<feature type="region of interest" description="Disordered" evidence="8">
    <location>
        <begin position="169"/>
        <end position="195"/>
    </location>
</feature>
<comment type="caution">
    <text evidence="9">The sequence shown here is derived from an EMBL/GenBank/DDBJ whole genome shotgun (WGS) entry which is preliminary data.</text>
</comment>